<feature type="compositionally biased region" description="Basic and acidic residues" evidence="1">
    <location>
        <begin position="16"/>
        <end position="26"/>
    </location>
</feature>
<evidence type="ECO:0000256" key="1">
    <source>
        <dbReference type="SAM" id="MobiDB-lite"/>
    </source>
</evidence>
<dbReference type="WBParaSite" id="nRc.2.0.1.t24325-RA">
    <property type="protein sequence ID" value="nRc.2.0.1.t24325-RA"/>
    <property type="gene ID" value="nRc.2.0.1.g24325"/>
</dbReference>
<accession>A0A915JET3</accession>
<feature type="region of interest" description="Disordered" evidence="1">
    <location>
        <begin position="1"/>
        <end position="28"/>
    </location>
</feature>
<keyword evidence="2" id="KW-1185">Reference proteome</keyword>
<reference evidence="3" key="1">
    <citation type="submission" date="2022-11" db="UniProtKB">
        <authorList>
            <consortium name="WormBaseParasite"/>
        </authorList>
    </citation>
    <scope>IDENTIFICATION</scope>
</reference>
<evidence type="ECO:0000313" key="2">
    <source>
        <dbReference type="Proteomes" id="UP000887565"/>
    </source>
</evidence>
<dbReference type="AlphaFoldDB" id="A0A915JET3"/>
<name>A0A915JET3_ROMCU</name>
<proteinExistence type="predicted"/>
<sequence length="104" mass="12010">ALSHSSGAGERLPQPRFDKFRWRRGGEPTTKSLAQLRNRQSFIRIGWRIDKQGDGDRLRQNDELKTNDENIGRQKLLTATATINWTKIMDKIGDENIYNDKIQG</sequence>
<dbReference type="Proteomes" id="UP000887565">
    <property type="component" value="Unplaced"/>
</dbReference>
<organism evidence="2 3">
    <name type="scientific">Romanomermis culicivorax</name>
    <name type="common">Nematode worm</name>
    <dbReference type="NCBI Taxonomy" id="13658"/>
    <lineage>
        <taxon>Eukaryota</taxon>
        <taxon>Metazoa</taxon>
        <taxon>Ecdysozoa</taxon>
        <taxon>Nematoda</taxon>
        <taxon>Enoplea</taxon>
        <taxon>Dorylaimia</taxon>
        <taxon>Mermithida</taxon>
        <taxon>Mermithoidea</taxon>
        <taxon>Mermithidae</taxon>
        <taxon>Romanomermis</taxon>
    </lineage>
</organism>
<evidence type="ECO:0000313" key="3">
    <source>
        <dbReference type="WBParaSite" id="nRc.2.0.1.t24325-RA"/>
    </source>
</evidence>
<protein>
    <submittedName>
        <fullName evidence="3">Uncharacterized protein</fullName>
    </submittedName>
</protein>